<reference evidence="2 3" key="1">
    <citation type="submission" date="2020-10" db="EMBL/GenBank/DDBJ databases">
        <title>Connecting structure to function with the recovery of over 1000 high-quality activated sludge metagenome-assembled genomes encoding full-length rRNA genes using long-read sequencing.</title>
        <authorList>
            <person name="Singleton C.M."/>
            <person name="Petriglieri F."/>
            <person name="Kristensen J.M."/>
            <person name="Kirkegaard R.H."/>
            <person name="Michaelsen T.Y."/>
            <person name="Andersen M.H."/>
            <person name="Karst S.M."/>
            <person name="Dueholm M.S."/>
            <person name="Nielsen P.H."/>
            <person name="Albertsen M."/>
        </authorList>
    </citation>
    <scope>NUCLEOTIDE SEQUENCE [LARGE SCALE GENOMIC DNA]</scope>
    <source>
        <strain evidence="2">EsbW_18-Q3-R4-48_BATAC.285</strain>
    </source>
</reference>
<dbReference type="Proteomes" id="UP000697998">
    <property type="component" value="Unassembled WGS sequence"/>
</dbReference>
<dbReference type="EMBL" id="JADJMH010000006">
    <property type="protein sequence ID" value="MBK7674977.1"/>
    <property type="molecule type" value="Genomic_DNA"/>
</dbReference>
<dbReference type="Gene3D" id="3.40.50.150">
    <property type="entry name" value="Vaccinia Virus protein VP39"/>
    <property type="match status" value="1"/>
</dbReference>
<evidence type="ECO:0000313" key="3">
    <source>
        <dbReference type="Proteomes" id="UP000697998"/>
    </source>
</evidence>
<comment type="caution">
    <text evidence="2">The sequence shown here is derived from an EMBL/GenBank/DDBJ whole genome shotgun (WGS) entry which is preliminary data.</text>
</comment>
<protein>
    <submittedName>
        <fullName evidence="2">Class I SAM-dependent methyltransferase</fullName>
    </submittedName>
</protein>
<proteinExistence type="predicted"/>
<name>A0A935UFU1_9PROT</name>
<dbReference type="PANTHER" id="PTHR43861:SF1">
    <property type="entry name" value="TRANS-ACONITATE 2-METHYLTRANSFERASE"/>
    <property type="match status" value="1"/>
</dbReference>
<dbReference type="CDD" id="cd02440">
    <property type="entry name" value="AdoMet_MTases"/>
    <property type="match status" value="1"/>
</dbReference>
<organism evidence="2 3">
    <name type="scientific">Candidatus Accumulibacter proximus</name>
    <dbReference type="NCBI Taxonomy" id="2954385"/>
    <lineage>
        <taxon>Bacteria</taxon>
        <taxon>Pseudomonadati</taxon>
        <taxon>Pseudomonadota</taxon>
        <taxon>Betaproteobacteria</taxon>
        <taxon>Candidatus Accumulibacter</taxon>
    </lineage>
</organism>
<dbReference type="InterPro" id="IPR029063">
    <property type="entry name" value="SAM-dependent_MTases_sf"/>
</dbReference>
<dbReference type="Pfam" id="PF08241">
    <property type="entry name" value="Methyltransf_11"/>
    <property type="match status" value="1"/>
</dbReference>
<dbReference type="InterPro" id="IPR013216">
    <property type="entry name" value="Methyltransf_11"/>
</dbReference>
<accession>A0A935UFU1</accession>
<feature type="domain" description="Methyltransferase type 11" evidence="1">
    <location>
        <begin position="18"/>
        <end position="113"/>
    </location>
</feature>
<evidence type="ECO:0000259" key="1">
    <source>
        <dbReference type="Pfam" id="PF08241"/>
    </source>
</evidence>
<sequence>MISDIFQQAGLSPAALLLEVGCASGFLAIGLSPKVSRYVGVDLSRDALRAATRLRLANADFKHADGENLPFGDSVFDSAFSYDVFTNFPDFALGAGIIREMLRVVRPGGRVFIGSIPDAAKREEYEKRIVAVAAELDARYGPPPPGPEPKPASPLDRIRNFLRPVNPAIVCYYFNRNDFLQLGEKLGVSVELTDIHPLNPYLGYRFNAIYTKNAK</sequence>
<dbReference type="GO" id="GO:0008757">
    <property type="term" value="F:S-adenosylmethionine-dependent methyltransferase activity"/>
    <property type="evidence" value="ECO:0007669"/>
    <property type="project" value="InterPro"/>
</dbReference>
<keyword evidence="2" id="KW-0808">Transferase</keyword>
<keyword evidence="2" id="KW-0489">Methyltransferase</keyword>
<dbReference type="SUPFAM" id="SSF53335">
    <property type="entry name" value="S-adenosyl-L-methionine-dependent methyltransferases"/>
    <property type="match status" value="1"/>
</dbReference>
<dbReference type="PANTHER" id="PTHR43861">
    <property type="entry name" value="TRANS-ACONITATE 2-METHYLTRANSFERASE-RELATED"/>
    <property type="match status" value="1"/>
</dbReference>
<dbReference type="GO" id="GO:0032259">
    <property type="term" value="P:methylation"/>
    <property type="evidence" value="ECO:0007669"/>
    <property type="project" value="UniProtKB-KW"/>
</dbReference>
<gene>
    <name evidence="2" type="ORF">IPJ27_09530</name>
</gene>
<dbReference type="AlphaFoldDB" id="A0A935UFU1"/>
<evidence type="ECO:0000313" key="2">
    <source>
        <dbReference type="EMBL" id="MBK7674977.1"/>
    </source>
</evidence>